<dbReference type="InterPro" id="IPR029058">
    <property type="entry name" value="AB_hydrolase_fold"/>
</dbReference>
<evidence type="ECO:0000256" key="4">
    <source>
        <dbReference type="SAM" id="MobiDB-lite"/>
    </source>
</evidence>
<organism evidence="6 7">
    <name type="scientific">Actinocrispum wychmicini</name>
    <dbReference type="NCBI Taxonomy" id="1213861"/>
    <lineage>
        <taxon>Bacteria</taxon>
        <taxon>Bacillati</taxon>
        <taxon>Actinomycetota</taxon>
        <taxon>Actinomycetes</taxon>
        <taxon>Pseudonocardiales</taxon>
        <taxon>Pseudonocardiaceae</taxon>
        <taxon>Actinocrispum</taxon>
    </lineage>
</organism>
<dbReference type="PROSITE" id="PS00122">
    <property type="entry name" value="CARBOXYLESTERASE_B_1"/>
    <property type="match status" value="1"/>
</dbReference>
<dbReference type="InterPro" id="IPR050309">
    <property type="entry name" value="Type-B_Carboxylest/Lipase"/>
</dbReference>
<comment type="caution">
    <text evidence="6">The sequence shown here is derived from an EMBL/GenBank/DDBJ whole genome shotgun (WGS) entry which is preliminary data.</text>
</comment>
<keyword evidence="7" id="KW-1185">Reference proteome</keyword>
<dbReference type="AlphaFoldDB" id="A0A4R2IZR4"/>
<evidence type="ECO:0000256" key="1">
    <source>
        <dbReference type="ARBA" id="ARBA00005964"/>
    </source>
</evidence>
<evidence type="ECO:0000259" key="5">
    <source>
        <dbReference type="Pfam" id="PF00135"/>
    </source>
</evidence>
<feature type="chain" id="PRO_5021020810" description="Carboxylic ester hydrolase" evidence="3">
    <location>
        <begin position="33"/>
        <end position="532"/>
    </location>
</feature>
<dbReference type="InterPro" id="IPR019826">
    <property type="entry name" value="Carboxylesterase_B_AS"/>
</dbReference>
<proteinExistence type="inferred from homology"/>
<sequence length="532" mass="56628">MPWCILTSMSKALWTRGLVAIAAAAAATLAGAAGSAVASSNDSAVVWTDSGPLRGTVSPEYRTFQGIPYAAPPVGTLRWRLPEPPHPWSTPRDATTPGNRCAQGQSFSPPSYDEDCLYLNVTAPRGAGRKPVMVWLHGGGNSFGSGGEYDAHRLAVTGDAVVVTINYRLGLWASFGYPGLAGSGDFGLADQQAALKWVRRNAFAFGGDPSRVTIFGQSGGANDVCAQLTSPTARGLFQRAIMQSGTCATDWPLNGLTVDVPAGGPWLSKADTQRNGVILATKFGCTDASSAVDCMRAVSVPNLLADQAKVIDTPVAFGDGILPESPDKALAAGRYNRVPVISGTNRNEERLQAVFFPPPFDETQYQRLLAGAFGGQAPLVAAKYQSAQLGSPALAWAAVATDRVWTCRQLVDDSILARRTPTYAFEFADPQAPQPQLPFPTPFPLAAYHSAEMQYLFDIQGFGPLSPAQRQLAVQMIGYWTHFARTGNPNHPGLPPWPKFHDAATQSLAPTAIHQVDTGGEHNCAFWATIRS</sequence>
<keyword evidence="3" id="KW-0732">Signal</keyword>
<feature type="compositionally biased region" description="Polar residues" evidence="4">
    <location>
        <begin position="92"/>
        <end position="105"/>
    </location>
</feature>
<name>A0A4R2IZR4_9PSEU</name>
<evidence type="ECO:0000256" key="2">
    <source>
        <dbReference type="ARBA" id="ARBA00022801"/>
    </source>
</evidence>
<reference evidence="6 7" key="1">
    <citation type="submission" date="2019-03" db="EMBL/GenBank/DDBJ databases">
        <title>Genomic Encyclopedia of Type Strains, Phase IV (KMG-IV): sequencing the most valuable type-strain genomes for metagenomic binning, comparative biology and taxonomic classification.</title>
        <authorList>
            <person name="Goeker M."/>
        </authorList>
    </citation>
    <scope>NUCLEOTIDE SEQUENCE [LARGE SCALE GENOMIC DNA]</scope>
    <source>
        <strain evidence="6 7">DSM 45934</strain>
    </source>
</reference>
<dbReference type="PANTHER" id="PTHR11559">
    <property type="entry name" value="CARBOXYLESTERASE"/>
    <property type="match status" value="1"/>
</dbReference>
<dbReference type="EMBL" id="SLWS01000013">
    <property type="protein sequence ID" value="TCO50897.1"/>
    <property type="molecule type" value="Genomic_DNA"/>
</dbReference>
<protein>
    <recommendedName>
        <fullName evidence="3">Carboxylic ester hydrolase</fullName>
        <ecNumber evidence="3">3.1.1.-</ecNumber>
    </recommendedName>
</protein>
<keyword evidence="2 3" id="KW-0378">Hydrolase</keyword>
<feature type="region of interest" description="Disordered" evidence="4">
    <location>
        <begin position="84"/>
        <end position="105"/>
    </location>
</feature>
<dbReference type="Pfam" id="PF00135">
    <property type="entry name" value="COesterase"/>
    <property type="match status" value="1"/>
</dbReference>
<dbReference type="GO" id="GO:0016787">
    <property type="term" value="F:hydrolase activity"/>
    <property type="evidence" value="ECO:0007669"/>
    <property type="project" value="UniProtKB-KW"/>
</dbReference>
<dbReference type="EC" id="3.1.1.-" evidence="3"/>
<gene>
    <name evidence="6" type="ORF">EV192_113280</name>
</gene>
<feature type="signal peptide" evidence="3">
    <location>
        <begin position="1"/>
        <end position="32"/>
    </location>
</feature>
<evidence type="ECO:0000313" key="7">
    <source>
        <dbReference type="Proteomes" id="UP000295680"/>
    </source>
</evidence>
<dbReference type="SUPFAM" id="SSF53474">
    <property type="entry name" value="alpha/beta-Hydrolases"/>
    <property type="match status" value="1"/>
</dbReference>
<dbReference type="InterPro" id="IPR002018">
    <property type="entry name" value="CarbesteraseB"/>
</dbReference>
<dbReference type="Gene3D" id="3.40.50.1820">
    <property type="entry name" value="alpha/beta hydrolase"/>
    <property type="match status" value="1"/>
</dbReference>
<comment type="similarity">
    <text evidence="1 3">Belongs to the type-B carboxylesterase/lipase family.</text>
</comment>
<accession>A0A4R2IZR4</accession>
<evidence type="ECO:0000313" key="6">
    <source>
        <dbReference type="EMBL" id="TCO50897.1"/>
    </source>
</evidence>
<feature type="domain" description="Carboxylesterase type B" evidence="5">
    <location>
        <begin position="43"/>
        <end position="527"/>
    </location>
</feature>
<dbReference type="Proteomes" id="UP000295680">
    <property type="component" value="Unassembled WGS sequence"/>
</dbReference>
<evidence type="ECO:0000256" key="3">
    <source>
        <dbReference type="RuleBase" id="RU361235"/>
    </source>
</evidence>